<keyword evidence="2" id="KW-1185">Reference proteome</keyword>
<dbReference type="EMBL" id="KN831778">
    <property type="protein sequence ID" value="KIM42413.1"/>
    <property type="molecule type" value="Genomic_DNA"/>
</dbReference>
<feature type="non-terminal residue" evidence="1">
    <location>
        <position position="1"/>
    </location>
</feature>
<proteinExistence type="predicted"/>
<dbReference type="HOGENOM" id="CLU_1387184_0_0_1"/>
<gene>
    <name evidence="1" type="ORF">M413DRAFT_44730</name>
</gene>
<feature type="non-terminal residue" evidence="1">
    <location>
        <position position="197"/>
    </location>
</feature>
<accession>A0A0C2XXL4</accession>
<dbReference type="PANTHER" id="PTHR33099">
    <property type="entry name" value="FE2OG DIOXYGENASE DOMAIN-CONTAINING PROTEIN"/>
    <property type="match status" value="1"/>
</dbReference>
<protein>
    <recommendedName>
        <fullName evidence="3">Prolyl 4-hydroxylase alpha subunit Fe(2+) 2OG dioxygenase domain-containing protein</fullName>
    </recommendedName>
</protein>
<evidence type="ECO:0000313" key="1">
    <source>
        <dbReference type="EMBL" id="KIM42413.1"/>
    </source>
</evidence>
<dbReference type="OrthoDB" id="124582at2759"/>
<dbReference type="Gene3D" id="2.60.120.620">
    <property type="entry name" value="q2cbj1_9rhob like domain"/>
    <property type="match status" value="1"/>
</dbReference>
<evidence type="ECO:0008006" key="3">
    <source>
        <dbReference type="Google" id="ProtNLM"/>
    </source>
</evidence>
<reference evidence="1 2" key="1">
    <citation type="submission" date="2014-04" db="EMBL/GenBank/DDBJ databases">
        <authorList>
            <consortium name="DOE Joint Genome Institute"/>
            <person name="Kuo A."/>
            <person name="Gay G."/>
            <person name="Dore J."/>
            <person name="Kohler A."/>
            <person name="Nagy L.G."/>
            <person name="Floudas D."/>
            <person name="Copeland A."/>
            <person name="Barry K.W."/>
            <person name="Cichocki N."/>
            <person name="Veneault-Fourrey C."/>
            <person name="LaButti K."/>
            <person name="Lindquist E.A."/>
            <person name="Lipzen A."/>
            <person name="Lundell T."/>
            <person name="Morin E."/>
            <person name="Murat C."/>
            <person name="Sun H."/>
            <person name="Tunlid A."/>
            <person name="Henrissat B."/>
            <person name="Grigoriev I.V."/>
            <person name="Hibbett D.S."/>
            <person name="Martin F."/>
            <person name="Nordberg H.P."/>
            <person name="Cantor M.N."/>
            <person name="Hua S.X."/>
        </authorList>
    </citation>
    <scope>NUCLEOTIDE SEQUENCE [LARGE SCALE GENOMIC DNA]</scope>
    <source>
        <strain evidence="2">h7</strain>
    </source>
</reference>
<name>A0A0C2XXL4_HEBCY</name>
<dbReference type="AlphaFoldDB" id="A0A0C2XXL4"/>
<sequence length="197" mass="21519">IISCAALAPFGHGERTVVDKDVRDTWEVEPSKLSFSNPEWEEFLTKTVCPEVCKSLGVPVGECPPKMELYKLLLYEQGSHFLPHQDTQKADGMFATVIIILPSPYTGGQVVVSHAATTKTLDFSEKSLLSTAALAWYTDEYEKGSECDIIAYLLDHEYSAANLKEGLDSLKGVDAHRVTLLGPIAEQLGFVVGLASL</sequence>
<reference evidence="2" key="2">
    <citation type="submission" date="2015-01" db="EMBL/GenBank/DDBJ databases">
        <title>Evolutionary Origins and Diversification of the Mycorrhizal Mutualists.</title>
        <authorList>
            <consortium name="DOE Joint Genome Institute"/>
            <consortium name="Mycorrhizal Genomics Consortium"/>
            <person name="Kohler A."/>
            <person name="Kuo A."/>
            <person name="Nagy L.G."/>
            <person name="Floudas D."/>
            <person name="Copeland A."/>
            <person name="Barry K.W."/>
            <person name="Cichocki N."/>
            <person name="Veneault-Fourrey C."/>
            <person name="LaButti K."/>
            <person name="Lindquist E.A."/>
            <person name="Lipzen A."/>
            <person name="Lundell T."/>
            <person name="Morin E."/>
            <person name="Murat C."/>
            <person name="Riley R."/>
            <person name="Ohm R."/>
            <person name="Sun H."/>
            <person name="Tunlid A."/>
            <person name="Henrissat B."/>
            <person name="Grigoriev I.V."/>
            <person name="Hibbett D.S."/>
            <person name="Martin F."/>
        </authorList>
    </citation>
    <scope>NUCLEOTIDE SEQUENCE [LARGE SCALE GENOMIC DNA]</scope>
    <source>
        <strain evidence="2">h7</strain>
    </source>
</reference>
<dbReference type="Proteomes" id="UP000053424">
    <property type="component" value="Unassembled WGS sequence"/>
</dbReference>
<organism evidence="1 2">
    <name type="scientific">Hebeloma cylindrosporum</name>
    <dbReference type="NCBI Taxonomy" id="76867"/>
    <lineage>
        <taxon>Eukaryota</taxon>
        <taxon>Fungi</taxon>
        <taxon>Dikarya</taxon>
        <taxon>Basidiomycota</taxon>
        <taxon>Agaricomycotina</taxon>
        <taxon>Agaricomycetes</taxon>
        <taxon>Agaricomycetidae</taxon>
        <taxon>Agaricales</taxon>
        <taxon>Agaricineae</taxon>
        <taxon>Hymenogastraceae</taxon>
        <taxon>Hebeloma</taxon>
    </lineage>
</organism>
<evidence type="ECO:0000313" key="2">
    <source>
        <dbReference type="Proteomes" id="UP000053424"/>
    </source>
</evidence>
<dbReference type="PANTHER" id="PTHR33099:SF7">
    <property type="entry name" value="MYND-TYPE DOMAIN-CONTAINING PROTEIN"/>
    <property type="match status" value="1"/>
</dbReference>